<comment type="caution">
    <text evidence="1">The sequence shown here is derived from an EMBL/GenBank/DDBJ whole genome shotgun (WGS) entry which is preliminary data.</text>
</comment>
<sequence>MPGSALHTLECPWAYTIMHPFGMGIKTPSHTPEISSRDRWASGRWLAWLALLALESTTEYFASPKLKRIFCRRASHFLDFAHPN</sequence>
<evidence type="ECO:0000313" key="2">
    <source>
        <dbReference type="Proteomes" id="UP001359559"/>
    </source>
</evidence>
<protein>
    <submittedName>
        <fullName evidence="1">Uncharacterized protein</fullName>
    </submittedName>
</protein>
<dbReference type="Proteomes" id="UP001359559">
    <property type="component" value="Unassembled WGS sequence"/>
</dbReference>
<proteinExistence type="predicted"/>
<name>A0AAN9PBU1_CLITE</name>
<accession>A0AAN9PBU1</accession>
<evidence type="ECO:0000313" key="1">
    <source>
        <dbReference type="EMBL" id="KAK7292998.1"/>
    </source>
</evidence>
<reference evidence="1 2" key="1">
    <citation type="submission" date="2024-01" db="EMBL/GenBank/DDBJ databases">
        <title>The genomes of 5 underutilized Papilionoideae crops provide insights into root nodulation and disease resistance.</title>
        <authorList>
            <person name="Yuan L."/>
        </authorList>
    </citation>
    <scope>NUCLEOTIDE SEQUENCE [LARGE SCALE GENOMIC DNA]</scope>
    <source>
        <strain evidence="1">LY-2023</strain>
        <tissue evidence="1">Leaf</tissue>
    </source>
</reference>
<dbReference type="AlphaFoldDB" id="A0AAN9PBU1"/>
<gene>
    <name evidence="1" type="ORF">RJT34_15858</name>
</gene>
<dbReference type="EMBL" id="JAYKXN010000004">
    <property type="protein sequence ID" value="KAK7292998.1"/>
    <property type="molecule type" value="Genomic_DNA"/>
</dbReference>
<keyword evidence="2" id="KW-1185">Reference proteome</keyword>
<organism evidence="1 2">
    <name type="scientific">Clitoria ternatea</name>
    <name type="common">Butterfly pea</name>
    <dbReference type="NCBI Taxonomy" id="43366"/>
    <lineage>
        <taxon>Eukaryota</taxon>
        <taxon>Viridiplantae</taxon>
        <taxon>Streptophyta</taxon>
        <taxon>Embryophyta</taxon>
        <taxon>Tracheophyta</taxon>
        <taxon>Spermatophyta</taxon>
        <taxon>Magnoliopsida</taxon>
        <taxon>eudicotyledons</taxon>
        <taxon>Gunneridae</taxon>
        <taxon>Pentapetalae</taxon>
        <taxon>rosids</taxon>
        <taxon>fabids</taxon>
        <taxon>Fabales</taxon>
        <taxon>Fabaceae</taxon>
        <taxon>Papilionoideae</taxon>
        <taxon>50 kb inversion clade</taxon>
        <taxon>NPAAA clade</taxon>
        <taxon>indigoferoid/millettioid clade</taxon>
        <taxon>Phaseoleae</taxon>
        <taxon>Clitoria</taxon>
    </lineage>
</organism>